<feature type="binding site" description="axial binding residue" evidence="6">
    <location>
        <position position="80"/>
    </location>
    <ligand>
        <name>chlorophyll b</name>
        <dbReference type="ChEBI" id="CHEBI:61721"/>
        <label>1</label>
    </ligand>
    <ligandPart>
        <name>Mg</name>
        <dbReference type="ChEBI" id="CHEBI:25107"/>
    </ligandPart>
</feature>
<dbReference type="SUPFAM" id="SSF103511">
    <property type="entry name" value="Chlorophyll a-b binding protein"/>
    <property type="match status" value="1"/>
</dbReference>
<dbReference type="InterPro" id="IPR022796">
    <property type="entry name" value="Chloroa_b-bind"/>
</dbReference>
<dbReference type="InterPro" id="IPR001344">
    <property type="entry name" value="Chloro_AB-bd_pln"/>
</dbReference>
<dbReference type="GO" id="GO:0009535">
    <property type="term" value="C:chloroplast thylakoid membrane"/>
    <property type="evidence" value="ECO:0007669"/>
    <property type="project" value="UniProtKB-SubCell"/>
</dbReference>
<feature type="binding site" evidence="6">
    <location>
        <position position="78"/>
    </location>
    <ligand>
        <name>chlorophyll a</name>
        <dbReference type="ChEBI" id="CHEBI:58416"/>
        <label>1</label>
    </ligand>
</feature>
<dbReference type="EMBL" id="LGRX02002951">
    <property type="protein sequence ID" value="KAK3283240.1"/>
    <property type="molecule type" value="Genomic_DNA"/>
</dbReference>
<evidence type="ECO:0000313" key="9">
    <source>
        <dbReference type="Proteomes" id="UP001190700"/>
    </source>
</evidence>
<evidence type="ECO:0000313" key="8">
    <source>
        <dbReference type="EMBL" id="KAK3283240.1"/>
    </source>
</evidence>
<evidence type="ECO:0000256" key="5">
    <source>
        <dbReference type="ARBA" id="ARBA00022991"/>
    </source>
</evidence>
<keyword evidence="5 7" id="KW-0157">Chromophore</keyword>
<dbReference type="Pfam" id="PF00504">
    <property type="entry name" value="Chloroa_b-bind"/>
    <property type="match status" value="1"/>
</dbReference>
<comment type="subcellular location">
    <subcellularLocation>
        <location evidence="7">Plastid</location>
        <location evidence="7">Chloroplast thylakoid membrane</location>
    </subcellularLocation>
</comment>
<comment type="similarity">
    <text evidence="7">Belongs to the light-harvesting chlorophyll a/b-binding (LHC) protein family.</text>
</comment>
<sequence length="252" mass="27499">MFATSTLSTTFCIAPRANVSASRKTVVTKAEGPGQTYLSTLPGTVSPFEKSPWDPAGFVNEYTTVGEVRRYREAELTHGRVAMLAAVGFIVGENIEDFPLFGGIVSGPAITQFQQLPRGFWESLVIAIGICEAYRVAVGWASPTGAGFNQLKTEEEYIMGELNFDPLGYLAGEEAKATSPEEFAEKVLELKNKELNNGRLAMIAISGFVAQEFAEPEGAKEIFEHLFQTIEQDVVYEVIKVEQAVEALERSG</sequence>
<feature type="binding site" evidence="6">
    <location>
        <position position="193"/>
    </location>
    <ligand>
        <name>chlorophyll a</name>
        <dbReference type="ChEBI" id="CHEBI:58416"/>
        <label>1</label>
    </ligand>
</feature>
<feature type="binding site" evidence="6">
    <location>
        <position position="199"/>
    </location>
    <ligand>
        <name>chlorophyll a</name>
        <dbReference type="ChEBI" id="CHEBI:58416"/>
        <label>1</label>
    </ligand>
</feature>
<keyword evidence="7" id="KW-0604">Photosystem II</keyword>
<feature type="binding site" evidence="6">
    <location>
        <position position="197"/>
    </location>
    <ligand>
        <name>chlorophyll a</name>
        <dbReference type="ChEBI" id="CHEBI:58416"/>
        <label>1</label>
    </ligand>
</feature>
<reference evidence="8 9" key="1">
    <citation type="journal article" date="2015" name="Genome Biol. Evol.">
        <title>Comparative Genomics of a Bacterivorous Green Alga Reveals Evolutionary Causalities and Consequences of Phago-Mixotrophic Mode of Nutrition.</title>
        <authorList>
            <person name="Burns J.A."/>
            <person name="Paasch A."/>
            <person name="Narechania A."/>
            <person name="Kim E."/>
        </authorList>
    </citation>
    <scope>NUCLEOTIDE SEQUENCE [LARGE SCALE GENOMIC DNA]</scope>
    <source>
        <strain evidence="8 9">PLY_AMNH</strain>
    </source>
</reference>
<feature type="binding site" evidence="6">
    <location>
        <position position="194"/>
    </location>
    <ligand>
        <name>chlorophyll a</name>
        <dbReference type="ChEBI" id="CHEBI:58416"/>
        <label>1</label>
    </ligand>
</feature>
<comment type="function">
    <text evidence="7">The light-harvesting complex (LHC) functions as a light receptor, it captures and delivers excitation energy to photosystems with which it is closely associated.</text>
</comment>
<keyword evidence="1 6" id="KW-0148">Chlorophyll</keyword>
<keyword evidence="3 7" id="KW-0602">Photosynthesis</keyword>
<feature type="binding site" evidence="6">
    <location>
        <position position="75"/>
    </location>
    <ligand>
        <name>chlorophyll a</name>
        <dbReference type="ChEBI" id="CHEBI:58416"/>
        <label>1</label>
    </ligand>
</feature>
<dbReference type="AlphaFoldDB" id="A0AAE0GRU3"/>
<dbReference type="GO" id="GO:0016168">
    <property type="term" value="F:chlorophyll binding"/>
    <property type="evidence" value="ECO:0007669"/>
    <property type="project" value="UniProtKB-KW"/>
</dbReference>
<evidence type="ECO:0000256" key="4">
    <source>
        <dbReference type="ARBA" id="ARBA00022640"/>
    </source>
</evidence>
<dbReference type="Gene3D" id="1.10.3460.10">
    <property type="entry name" value="Chlorophyll a/b binding protein domain"/>
    <property type="match status" value="1"/>
</dbReference>
<proteinExistence type="inferred from homology"/>
<dbReference type="PANTHER" id="PTHR21649">
    <property type="entry name" value="CHLOROPHYLL A/B BINDING PROTEIN"/>
    <property type="match status" value="1"/>
</dbReference>
<dbReference type="GO" id="GO:0009522">
    <property type="term" value="C:photosystem I"/>
    <property type="evidence" value="ECO:0007669"/>
    <property type="project" value="UniProtKB-KW"/>
</dbReference>
<keyword evidence="2 7" id="KW-0150">Chloroplast</keyword>
<dbReference type="GO" id="GO:0009765">
    <property type="term" value="P:photosynthesis, light harvesting"/>
    <property type="evidence" value="ECO:0007669"/>
    <property type="project" value="InterPro"/>
</dbReference>
<keyword evidence="9" id="KW-1185">Reference proteome</keyword>
<protein>
    <recommendedName>
        <fullName evidence="7">Chlorophyll a-b binding protein, chloroplastic</fullName>
    </recommendedName>
</protein>
<name>A0AAE0GRU3_9CHLO</name>
<feature type="binding site" evidence="6">
    <location>
        <position position="53"/>
    </location>
    <ligand>
        <name>chlorophyll a</name>
        <dbReference type="ChEBI" id="CHEBI:58416"/>
        <label>1</label>
    </ligand>
</feature>
<evidence type="ECO:0000256" key="6">
    <source>
        <dbReference type="PIRSR" id="PIRSR601344-1"/>
    </source>
</evidence>
<comment type="caution">
    <text evidence="8">The sequence shown here is derived from an EMBL/GenBank/DDBJ whole genome shotgun (WGS) entry which is preliminary data.</text>
</comment>
<evidence type="ECO:0000256" key="3">
    <source>
        <dbReference type="ARBA" id="ARBA00022531"/>
    </source>
</evidence>
<evidence type="ECO:0000256" key="7">
    <source>
        <dbReference type="RuleBase" id="RU363080"/>
    </source>
</evidence>
<gene>
    <name evidence="8" type="ORF">CYMTET_9054</name>
</gene>
<evidence type="ECO:0000256" key="1">
    <source>
        <dbReference type="ARBA" id="ARBA00022494"/>
    </source>
</evidence>
<feature type="binding site" evidence="6">
    <location>
        <position position="211"/>
    </location>
    <ligand>
        <name>chlorophyll a</name>
        <dbReference type="ChEBI" id="CHEBI:58416"/>
        <label>1</label>
    </ligand>
</feature>
<keyword evidence="4 7" id="KW-0934">Plastid</keyword>
<keyword evidence="7" id="KW-0603">Photosystem I</keyword>
<dbReference type="Proteomes" id="UP001190700">
    <property type="component" value="Unassembled WGS sequence"/>
</dbReference>
<dbReference type="GO" id="GO:0009523">
    <property type="term" value="C:photosystem II"/>
    <property type="evidence" value="ECO:0007669"/>
    <property type="project" value="UniProtKB-KW"/>
</dbReference>
<evidence type="ECO:0000256" key="2">
    <source>
        <dbReference type="ARBA" id="ARBA00022528"/>
    </source>
</evidence>
<accession>A0AAE0GRU3</accession>
<organism evidence="8 9">
    <name type="scientific">Cymbomonas tetramitiformis</name>
    <dbReference type="NCBI Taxonomy" id="36881"/>
    <lineage>
        <taxon>Eukaryota</taxon>
        <taxon>Viridiplantae</taxon>
        <taxon>Chlorophyta</taxon>
        <taxon>Pyramimonadophyceae</taxon>
        <taxon>Pyramimonadales</taxon>
        <taxon>Pyramimonadaceae</taxon>
        <taxon>Cymbomonas</taxon>
    </lineage>
</organism>
<keyword evidence="7" id="KW-0793">Thylakoid</keyword>